<accession>A0A0V1M4Q9</accession>
<dbReference type="AlphaFoldDB" id="A0A0V1M4Q9"/>
<dbReference type="EMBL" id="JYDO01000223">
    <property type="protein sequence ID" value="KRZ66803.1"/>
    <property type="molecule type" value="Genomic_DNA"/>
</dbReference>
<evidence type="ECO:0000313" key="3">
    <source>
        <dbReference type="Proteomes" id="UP000054843"/>
    </source>
</evidence>
<organism evidence="2 3">
    <name type="scientific">Trichinella papuae</name>
    <dbReference type="NCBI Taxonomy" id="268474"/>
    <lineage>
        <taxon>Eukaryota</taxon>
        <taxon>Metazoa</taxon>
        <taxon>Ecdysozoa</taxon>
        <taxon>Nematoda</taxon>
        <taxon>Enoplea</taxon>
        <taxon>Dorylaimia</taxon>
        <taxon>Trichinellida</taxon>
        <taxon>Trichinellidae</taxon>
        <taxon>Trichinella</taxon>
    </lineage>
</organism>
<gene>
    <name evidence="2" type="ORF">T10_2815</name>
</gene>
<sequence>MLLPPGSTLAQTTTGFLTRFLDLSYSAGNEGLPPSGVVNDPTQSYGAAAPVDASLDVHFQLSTDVGQQPCTQKRRRPLLTSPPLGEPRPSHLCASVEDTIRHCTLSQKRLRSRAIPSSKCLRLRLGRDLGRQPSWRGPVTPPPRSATGHLVLMAPDRTI</sequence>
<evidence type="ECO:0000313" key="2">
    <source>
        <dbReference type="EMBL" id="KRZ66803.1"/>
    </source>
</evidence>
<keyword evidence="3" id="KW-1185">Reference proteome</keyword>
<evidence type="ECO:0000256" key="1">
    <source>
        <dbReference type="SAM" id="MobiDB-lite"/>
    </source>
</evidence>
<reference evidence="2 3" key="1">
    <citation type="submission" date="2015-01" db="EMBL/GenBank/DDBJ databases">
        <title>Evolution of Trichinella species and genotypes.</title>
        <authorList>
            <person name="Korhonen P.K."/>
            <person name="Edoardo P."/>
            <person name="Giuseppe L.R."/>
            <person name="Gasser R.B."/>
        </authorList>
    </citation>
    <scope>NUCLEOTIDE SEQUENCE [LARGE SCALE GENOMIC DNA]</scope>
    <source>
        <strain evidence="2">ISS1980</strain>
    </source>
</reference>
<dbReference type="Proteomes" id="UP000054843">
    <property type="component" value="Unassembled WGS sequence"/>
</dbReference>
<comment type="caution">
    <text evidence="2">The sequence shown here is derived from an EMBL/GenBank/DDBJ whole genome shotgun (WGS) entry which is preliminary data.</text>
</comment>
<feature type="region of interest" description="Disordered" evidence="1">
    <location>
        <begin position="64"/>
        <end position="91"/>
    </location>
</feature>
<protein>
    <submittedName>
        <fullName evidence="2">Uncharacterized protein</fullName>
    </submittedName>
</protein>
<proteinExistence type="predicted"/>
<name>A0A0V1M4Q9_9BILA</name>